<evidence type="ECO:0000313" key="8">
    <source>
        <dbReference type="Proteomes" id="UP000053257"/>
    </source>
</evidence>
<dbReference type="AlphaFoldDB" id="A0A0C3S319"/>
<dbReference type="OrthoDB" id="10255128at2759"/>
<reference evidence="7 8" key="1">
    <citation type="journal article" date="2014" name="PLoS Genet.">
        <title>Analysis of the Phlebiopsis gigantea genome, transcriptome and secretome provides insight into its pioneer colonization strategies of wood.</title>
        <authorList>
            <person name="Hori C."/>
            <person name="Ishida T."/>
            <person name="Igarashi K."/>
            <person name="Samejima M."/>
            <person name="Suzuki H."/>
            <person name="Master E."/>
            <person name="Ferreira P."/>
            <person name="Ruiz-Duenas F.J."/>
            <person name="Held B."/>
            <person name="Canessa P."/>
            <person name="Larrondo L.F."/>
            <person name="Schmoll M."/>
            <person name="Druzhinina I.S."/>
            <person name="Kubicek C.P."/>
            <person name="Gaskell J.A."/>
            <person name="Kersten P."/>
            <person name="St John F."/>
            <person name="Glasner J."/>
            <person name="Sabat G."/>
            <person name="Splinter BonDurant S."/>
            <person name="Syed K."/>
            <person name="Yadav J."/>
            <person name="Mgbeahuruike A.C."/>
            <person name="Kovalchuk A."/>
            <person name="Asiegbu F.O."/>
            <person name="Lackner G."/>
            <person name="Hoffmeister D."/>
            <person name="Rencoret J."/>
            <person name="Gutierrez A."/>
            <person name="Sun H."/>
            <person name="Lindquist E."/>
            <person name="Barry K."/>
            <person name="Riley R."/>
            <person name="Grigoriev I.V."/>
            <person name="Henrissat B."/>
            <person name="Kues U."/>
            <person name="Berka R.M."/>
            <person name="Martinez A.T."/>
            <person name="Covert S.F."/>
            <person name="Blanchette R.A."/>
            <person name="Cullen D."/>
        </authorList>
    </citation>
    <scope>NUCLEOTIDE SEQUENCE [LARGE SCALE GENOMIC DNA]</scope>
    <source>
        <strain evidence="7 8">11061_1 CR5-6</strain>
    </source>
</reference>
<dbReference type="InterPro" id="IPR046982">
    <property type="entry name" value="BIN3/RVS161-like"/>
</dbReference>
<dbReference type="Gene3D" id="2.30.30.40">
    <property type="entry name" value="SH3 Domains"/>
    <property type="match status" value="1"/>
</dbReference>
<feature type="compositionally biased region" description="Low complexity" evidence="5">
    <location>
        <begin position="127"/>
        <end position="136"/>
    </location>
</feature>
<protein>
    <recommendedName>
        <fullName evidence="6">SH3 domain-containing protein</fullName>
    </recommendedName>
</protein>
<evidence type="ECO:0000256" key="3">
    <source>
        <dbReference type="ARBA" id="ARBA00022490"/>
    </source>
</evidence>
<dbReference type="STRING" id="745531.A0A0C3S319"/>
<feature type="compositionally biased region" description="Low complexity" evidence="5">
    <location>
        <begin position="93"/>
        <end position="116"/>
    </location>
</feature>
<name>A0A0C3S319_PHLG1</name>
<dbReference type="GO" id="GO:0051666">
    <property type="term" value="P:actin cortical patch localization"/>
    <property type="evidence" value="ECO:0007669"/>
    <property type="project" value="InterPro"/>
</dbReference>
<dbReference type="Pfam" id="PF00018">
    <property type="entry name" value="SH3_1"/>
    <property type="match status" value="1"/>
</dbReference>
<dbReference type="GO" id="GO:0015629">
    <property type="term" value="C:actin cytoskeleton"/>
    <property type="evidence" value="ECO:0007669"/>
    <property type="project" value="TreeGrafter"/>
</dbReference>
<dbReference type="HOGENOM" id="CLU_067162_0_0_1"/>
<organism evidence="7 8">
    <name type="scientific">Phlebiopsis gigantea (strain 11061_1 CR5-6)</name>
    <name type="common">White-rot fungus</name>
    <name type="synonym">Peniophora gigantea</name>
    <dbReference type="NCBI Taxonomy" id="745531"/>
    <lineage>
        <taxon>Eukaryota</taxon>
        <taxon>Fungi</taxon>
        <taxon>Dikarya</taxon>
        <taxon>Basidiomycota</taxon>
        <taxon>Agaricomycotina</taxon>
        <taxon>Agaricomycetes</taxon>
        <taxon>Polyporales</taxon>
        <taxon>Phanerochaetaceae</taxon>
        <taxon>Phlebiopsis</taxon>
    </lineage>
</organism>
<evidence type="ECO:0000256" key="2">
    <source>
        <dbReference type="ARBA" id="ARBA00022443"/>
    </source>
</evidence>
<dbReference type="PRINTS" id="PR00452">
    <property type="entry name" value="SH3DOMAIN"/>
</dbReference>
<dbReference type="Proteomes" id="UP000053257">
    <property type="component" value="Unassembled WGS sequence"/>
</dbReference>
<evidence type="ECO:0000256" key="5">
    <source>
        <dbReference type="SAM" id="MobiDB-lite"/>
    </source>
</evidence>
<dbReference type="PRINTS" id="PR00499">
    <property type="entry name" value="P67PHOX"/>
</dbReference>
<evidence type="ECO:0000256" key="4">
    <source>
        <dbReference type="PROSITE-ProRule" id="PRU00192"/>
    </source>
</evidence>
<feature type="compositionally biased region" description="Polar residues" evidence="5">
    <location>
        <begin position="57"/>
        <end position="78"/>
    </location>
</feature>
<sequence length="302" mass="31974">MVFASLGPSEKEAFFSLLDEYFASRPDVFGNAAPASSSEPSRSVPSIHVNPAGLKNAASTIHSAFTAHSNQSHESASSEPAWKRIARNPSPQPSSASAASSMGRVAAAAAMFKSSPGAPPPPRPPARRTSSTASPPQEDNEPVSPPLPSRTPSAAAKLVTHKKFGDVDVTSGKNLYMSIRHGTANKQATPPSVAPPVPPALSHIKGDKFGPPPVRRVSSTASSTPSETTRSVPPPPPPAQEEPEPEGEWAEAIYEYTSDDPGDLQLQEGQHVLIVERTSDDWWTAEYQGKRGLVPASYMKVF</sequence>
<keyword evidence="3" id="KW-0963">Cytoplasm</keyword>
<dbReference type="SUPFAM" id="SSF50044">
    <property type="entry name" value="SH3-domain"/>
    <property type="match status" value="1"/>
</dbReference>
<evidence type="ECO:0000256" key="1">
    <source>
        <dbReference type="ARBA" id="ARBA00004496"/>
    </source>
</evidence>
<dbReference type="SMART" id="SM00326">
    <property type="entry name" value="SH3"/>
    <property type="match status" value="1"/>
</dbReference>
<proteinExistence type="predicted"/>
<keyword evidence="2 4" id="KW-0728">SH3 domain</keyword>
<dbReference type="GO" id="GO:0097320">
    <property type="term" value="P:plasma membrane tubulation"/>
    <property type="evidence" value="ECO:0007669"/>
    <property type="project" value="TreeGrafter"/>
</dbReference>
<evidence type="ECO:0000259" key="6">
    <source>
        <dbReference type="PROSITE" id="PS50002"/>
    </source>
</evidence>
<dbReference type="PANTHER" id="PTHR47174:SF3">
    <property type="entry name" value="BRIDGING INTEGRATOR 3"/>
    <property type="match status" value="1"/>
</dbReference>
<dbReference type="GO" id="GO:0008289">
    <property type="term" value="F:lipid binding"/>
    <property type="evidence" value="ECO:0007669"/>
    <property type="project" value="TreeGrafter"/>
</dbReference>
<dbReference type="InterPro" id="IPR036028">
    <property type="entry name" value="SH3-like_dom_sf"/>
</dbReference>
<comment type="subcellular location">
    <subcellularLocation>
        <location evidence="1">Cytoplasm</location>
    </subcellularLocation>
</comment>
<keyword evidence="8" id="KW-1185">Reference proteome</keyword>
<dbReference type="GO" id="GO:0005737">
    <property type="term" value="C:cytoplasm"/>
    <property type="evidence" value="ECO:0007669"/>
    <property type="project" value="UniProtKB-SubCell"/>
</dbReference>
<dbReference type="PROSITE" id="PS50002">
    <property type="entry name" value="SH3"/>
    <property type="match status" value="1"/>
</dbReference>
<feature type="compositionally biased region" description="Low complexity" evidence="5">
    <location>
        <begin position="32"/>
        <end position="46"/>
    </location>
</feature>
<feature type="region of interest" description="Disordered" evidence="5">
    <location>
        <begin position="29"/>
        <end position="248"/>
    </location>
</feature>
<dbReference type="InterPro" id="IPR001452">
    <property type="entry name" value="SH3_domain"/>
</dbReference>
<dbReference type="CDD" id="cd00174">
    <property type="entry name" value="SH3"/>
    <property type="match status" value="1"/>
</dbReference>
<feature type="domain" description="SH3" evidence="6">
    <location>
        <begin position="245"/>
        <end position="302"/>
    </location>
</feature>
<dbReference type="EMBL" id="KN840461">
    <property type="protein sequence ID" value="KIP09806.1"/>
    <property type="molecule type" value="Genomic_DNA"/>
</dbReference>
<accession>A0A0C3S319</accession>
<dbReference type="PANTHER" id="PTHR47174">
    <property type="entry name" value="BRIDGING INTEGRATOR 3"/>
    <property type="match status" value="1"/>
</dbReference>
<feature type="compositionally biased region" description="Low complexity" evidence="5">
    <location>
        <begin position="215"/>
        <end position="231"/>
    </location>
</feature>
<evidence type="ECO:0000313" key="7">
    <source>
        <dbReference type="EMBL" id="KIP09806.1"/>
    </source>
</evidence>
<gene>
    <name evidence="7" type="ORF">PHLGIDRAFT_125956</name>
</gene>
<dbReference type="GO" id="GO:0006897">
    <property type="term" value="P:endocytosis"/>
    <property type="evidence" value="ECO:0007669"/>
    <property type="project" value="InterPro"/>
</dbReference>